<protein>
    <submittedName>
        <fullName evidence="3">ATP-binding protein</fullName>
    </submittedName>
</protein>
<evidence type="ECO:0000259" key="2">
    <source>
        <dbReference type="Pfam" id="PF13581"/>
    </source>
</evidence>
<keyword evidence="1" id="KW-0723">Serine/threonine-protein kinase</keyword>
<dbReference type="InterPro" id="IPR003594">
    <property type="entry name" value="HATPase_dom"/>
</dbReference>
<reference evidence="3" key="1">
    <citation type="submission" date="2020-11" db="EMBL/GenBank/DDBJ databases">
        <title>Whole-genome analyses of Nonomuraea sp. K274.</title>
        <authorList>
            <person name="Veyisoglu A."/>
        </authorList>
    </citation>
    <scope>NUCLEOTIDE SEQUENCE</scope>
    <source>
        <strain evidence="3">K274</strain>
    </source>
</reference>
<proteinExistence type="predicted"/>
<dbReference type="AlphaFoldDB" id="A0A931AN20"/>
<keyword evidence="3" id="KW-0547">Nucleotide-binding</keyword>
<dbReference type="GO" id="GO:0005524">
    <property type="term" value="F:ATP binding"/>
    <property type="evidence" value="ECO:0007669"/>
    <property type="project" value="UniProtKB-KW"/>
</dbReference>
<sequence>MQADVASHRELLRTTLRLNEHAPHRVRLVIRSWLGAAHPAVDDAELVASELVTNALKHVLQGPDRDWVRLRLDEEPSRVRLDVTDPGNPRSAPRRLSLPIDQEDWIPQPGGMGIATVAEICDEVWGTYLTRRGARVVWCYVPVRRRPDQYRWPSAP</sequence>
<gene>
    <name evidence="3" type="ORF">ITP53_51610</name>
</gene>
<dbReference type="Proteomes" id="UP000605361">
    <property type="component" value="Unassembled WGS sequence"/>
</dbReference>
<evidence type="ECO:0000256" key="1">
    <source>
        <dbReference type="ARBA" id="ARBA00022527"/>
    </source>
</evidence>
<evidence type="ECO:0000313" key="3">
    <source>
        <dbReference type="EMBL" id="MBF8193989.1"/>
    </source>
</evidence>
<accession>A0A931AN20</accession>
<dbReference type="CDD" id="cd16936">
    <property type="entry name" value="HATPase_RsbW-like"/>
    <property type="match status" value="1"/>
</dbReference>
<dbReference type="PANTHER" id="PTHR35526:SF3">
    <property type="entry name" value="ANTI-SIGMA-F FACTOR RSBW"/>
    <property type="match status" value="1"/>
</dbReference>
<dbReference type="InterPro" id="IPR050267">
    <property type="entry name" value="Anti-sigma-factor_SerPK"/>
</dbReference>
<evidence type="ECO:0000313" key="4">
    <source>
        <dbReference type="Proteomes" id="UP000605361"/>
    </source>
</evidence>
<name>A0A931AN20_9ACTN</name>
<dbReference type="GO" id="GO:0004674">
    <property type="term" value="F:protein serine/threonine kinase activity"/>
    <property type="evidence" value="ECO:0007669"/>
    <property type="project" value="UniProtKB-KW"/>
</dbReference>
<dbReference type="Gene3D" id="3.30.565.10">
    <property type="entry name" value="Histidine kinase-like ATPase, C-terminal domain"/>
    <property type="match status" value="1"/>
</dbReference>
<keyword evidence="1" id="KW-0808">Transferase</keyword>
<comment type="caution">
    <text evidence="3">The sequence shown here is derived from an EMBL/GenBank/DDBJ whole genome shotgun (WGS) entry which is preliminary data.</text>
</comment>
<dbReference type="EMBL" id="JADOGI010000341">
    <property type="protein sequence ID" value="MBF8193989.1"/>
    <property type="molecule type" value="Genomic_DNA"/>
</dbReference>
<dbReference type="PANTHER" id="PTHR35526">
    <property type="entry name" value="ANTI-SIGMA-F FACTOR RSBW-RELATED"/>
    <property type="match status" value="1"/>
</dbReference>
<dbReference type="SUPFAM" id="SSF55874">
    <property type="entry name" value="ATPase domain of HSP90 chaperone/DNA topoisomerase II/histidine kinase"/>
    <property type="match status" value="1"/>
</dbReference>
<dbReference type="InterPro" id="IPR036890">
    <property type="entry name" value="HATPase_C_sf"/>
</dbReference>
<feature type="domain" description="Histidine kinase/HSP90-like ATPase" evidence="2">
    <location>
        <begin position="24"/>
        <end position="132"/>
    </location>
</feature>
<dbReference type="RefSeq" id="WP_195902832.1">
    <property type="nucleotide sequence ID" value="NZ_JADOGI010000341.1"/>
</dbReference>
<dbReference type="Pfam" id="PF13581">
    <property type="entry name" value="HATPase_c_2"/>
    <property type="match status" value="1"/>
</dbReference>
<organism evidence="3 4">
    <name type="scientific">Nonomuraea cypriaca</name>
    <dbReference type="NCBI Taxonomy" id="1187855"/>
    <lineage>
        <taxon>Bacteria</taxon>
        <taxon>Bacillati</taxon>
        <taxon>Actinomycetota</taxon>
        <taxon>Actinomycetes</taxon>
        <taxon>Streptosporangiales</taxon>
        <taxon>Streptosporangiaceae</taxon>
        <taxon>Nonomuraea</taxon>
    </lineage>
</organism>
<keyword evidence="1" id="KW-0418">Kinase</keyword>
<keyword evidence="4" id="KW-1185">Reference proteome</keyword>
<keyword evidence="3" id="KW-0067">ATP-binding</keyword>